<name>A0ABS5CH36_9BACL</name>
<dbReference type="Proteomes" id="UP000673394">
    <property type="component" value="Unassembled WGS sequence"/>
</dbReference>
<proteinExistence type="predicted"/>
<feature type="transmembrane region" description="Helical" evidence="1">
    <location>
        <begin position="90"/>
        <end position="118"/>
    </location>
</feature>
<dbReference type="Pfam" id="PF10990">
    <property type="entry name" value="DUF2809"/>
    <property type="match status" value="1"/>
</dbReference>
<accession>A0ABS5CH36</accession>
<evidence type="ECO:0000313" key="3">
    <source>
        <dbReference type="Proteomes" id="UP000673394"/>
    </source>
</evidence>
<comment type="caution">
    <text evidence="2">The sequence shown here is derived from an EMBL/GenBank/DDBJ whole genome shotgun (WGS) entry which is preliminary data.</text>
</comment>
<keyword evidence="1" id="KW-1133">Transmembrane helix</keyword>
<dbReference type="RefSeq" id="WP_210661353.1">
    <property type="nucleotide sequence ID" value="NZ_JAGKSP010000009.1"/>
</dbReference>
<keyword evidence="1" id="KW-0472">Membrane</keyword>
<feature type="transmembrane region" description="Helical" evidence="1">
    <location>
        <begin position="5"/>
        <end position="24"/>
    </location>
</feature>
<organism evidence="2 3">
    <name type="scientific">Paenibacillus lignilyticus</name>
    <dbReference type="NCBI Taxonomy" id="1172615"/>
    <lineage>
        <taxon>Bacteria</taxon>
        <taxon>Bacillati</taxon>
        <taxon>Bacillota</taxon>
        <taxon>Bacilli</taxon>
        <taxon>Bacillales</taxon>
        <taxon>Paenibacillaceae</taxon>
        <taxon>Paenibacillus</taxon>
    </lineage>
</organism>
<keyword evidence="1" id="KW-0812">Transmembrane</keyword>
<dbReference type="EMBL" id="JAGKSP010000009">
    <property type="protein sequence ID" value="MBP3965141.1"/>
    <property type="molecule type" value="Genomic_DNA"/>
</dbReference>
<gene>
    <name evidence="2" type="ORF">I8J30_20660</name>
</gene>
<protein>
    <submittedName>
        <fullName evidence="2">DUF2809 domain-containing protein</fullName>
    </submittedName>
</protein>
<reference evidence="2 3" key="1">
    <citation type="submission" date="2021-04" db="EMBL/GenBank/DDBJ databases">
        <title>Paenibacillus sp. DLE-14 whole genome sequence.</title>
        <authorList>
            <person name="Ham Y.J."/>
        </authorList>
    </citation>
    <scope>NUCLEOTIDE SEQUENCE [LARGE SCALE GENOMIC DNA]</scope>
    <source>
        <strain evidence="2 3">DLE-14</strain>
    </source>
</reference>
<dbReference type="InterPro" id="IPR021257">
    <property type="entry name" value="DUF2809"/>
</dbReference>
<keyword evidence="3" id="KW-1185">Reference proteome</keyword>
<evidence type="ECO:0000256" key="1">
    <source>
        <dbReference type="SAM" id="Phobius"/>
    </source>
</evidence>
<feature type="transmembrane region" description="Helical" evidence="1">
    <location>
        <begin position="36"/>
        <end position="53"/>
    </location>
</feature>
<evidence type="ECO:0000313" key="2">
    <source>
        <dbReference type="EMBL" id="MBP3965141.1"/>
    </source>
</evidence>
<sequence length="141" mass="15673">MKRRIYYFIAALVLIVLGLSVRHFGDRLSNFVADHAGDALWAGMIYAGCRACLVRQRASLAAGISFLFCMAVECSQLYQADWIHALRSTVIGGLVLGQGFLAIDLLRYTVGIAIVYGMDIGRHADCGRRQRVKNKEYKSDL</sequence>
<feature type="transmembrane region" description="Helical" evidence="1">
    <location>
        <begin position="60"/>
        <end position="78"/>
    </location>
</feature>